<evidence type="ECO:0000313" key="3">
    <source>
        <dbReference type="EMBL" id="OLY81601.1"/>
    </source>
</evidence>
<gene>
    <name evidence="3" type="ORF">AYI68_g4291</name>
</gene>
<feature type="region of interest" description="Disordered" evidence="1">
    <location>
        <begin position="435"/>
        <end position="459"/>
    </location>
</feature>
<accession>A0A1R0GXH7</accession>
<keyword evidence="2" id="KW-0732">Signal</keyword>
<reference evidence="3 4" key="1">
    <citation type="journal article" date="2016" name="Mol. Biol. Evol.">
        <title>Genome-Wide Survey of Gut Fungi (Harpellales) Reveals the First Horizontally Transferred Ubiquitin Gene from a Mosquito Host.</title>
        <authorList>
            <person name="Wang Y."/>
            <person name="White M.M."/>
            <person name="Kvist S."/>
            <person name="Moncalvo J.M."/>
        </authorList>
    </citation>
    <scope>NUCLEOTIDE SEQUENCE [LARGE SCALE GENOMIC DNA]</scope>
    <source>
        <strain evidence="3 4">ALG-7-W6</strain>
    </source>
</reference>
<dbReference type="AlphaFoldDB" id="A0A1R0GXH7"/>
<sequence>MKKSTVIFGLLWQFRFAFSLGEKDEHYHGILNDVEKNEFGDNQLNENFPMAVPNPAAAAAVPVMAARGLAAPAPADGDGYEYEYFTESKTLLKTFSGLSTRTFMTMETEYLPMGTSNSNGGAAPVGSLVPPTMAFTSYPRQVFPAPAQNNLPPAPTDSPMGLANVRRQPINLPPQPKPQPVAGLEIRDGDLVPELRPVQTPNAPRLGARVARIMPQPALQMGSTNVQPVARAAQFNPPVVAPQPVGISPIQDMTAPIPTPISTSAQIGMQITPTNTPTGPETAPIATMATSMMPTIATRISSAGITNGPNGPAGFSVEPSKPTRTFEPIDRRPILIRPAPIQYRKTPIFNRPSRIRHKKMPLFKRRTPIRDRKRSLKNRRARTRDRKRSLKNRRGRIQHRKVPMFNRPLPIEVSKRPLLIRPVPIEFKPRARLADKRKREMRNKRARKSYRHKNRRNLKDKRYVCEKEARHRPKRWLASKYCEAIAEEGRLKLERAIEKSSLVSGYCESLAEEGESRLVRIVAKMLAYRGISD</sequence>
<feature type="signal peptide" evidence="2">
    <location>
        <begin position="1"/>
        <end position="19"/>
    </location>
</feature>
<feature type="region of interest" description="Disordered" evidence="1">
    <location>
        <begin position="372"/>
        <end position="394"/>
    </location>
</feature>
<organism evidence="3 4">
    <name type="scientific">Smittium mucronatum</name>
    <dbReference type="NCBI Taxonomy" id="133383"/>
    <lineage>
        <taxon>Eukaryota</taxon>
        <taxon>Fungi</taxon>
        <taxon>Fungi incertae sedis</taxon>
        <taxon>Zoopagomycota</taxon>
        <taxon>Kickxellomycotina</taxon>
        <taxon>Harpellomycetes</taxon>
        <taxon>Harpellales</taxon>
        <taxon>Legeriomycetaceae</taxon>
        <taxon>Smittium</taxon>
    </lineage>
</organism>
<comment type="caution">
    <text evidence="3">The sequence shown here is derived from an EMBL/GenBank/DDBJ whole genome shotgun (WGS) entry which is preliminary data.</text>
</comment>
<dbReference type="STRING" id="133383.A0A1R0GXH7"/>
<feature type="chain" id="PRO_5010337921" evidence="2">
    <location>
        <begin position="20"/>
        <end position="533"/>
    </location>
</feature>
<dbReference type="EMBL" id="LSSL01002321">
    <property type="protein sequence ID" value="OLY81601.1"/>
    <property type="molecule type" value="Genomic_DNA"/>
</dbReference>
<evidence type="ECO:0000313" key="4">
    <source>
        <dbReference type="Proteomes" id="UP000187455"/>
    </source>
</evidence>
<evidence type="ECO:0000256" key="1">
    <source>
        <dbReference type="SAM" id="MobiDB-lite"/>
    </source>
</evidence>
<name>A0A1R0GXH7_9FUNG</name>
<protein>
    <submittedName>
        <fullName evidence="3">Uncharacterized protein</fullName>
    </submittedName>
</protein>
<proteinExistence type="predicted"/>
<feature type="compositionally biased region" description="Basic residues" evidence="1">
    <location>
        <begin position="439"/>
        <end position="459"/>
    </location>
</feature>
<dbReference type="Proteomes" id="UP000187455">
    <property type="component" value="Unassembled WGS sequence"/>
</dbReference>
<evidence type="ECO:0000256" key="2">
    <source>
        <dbReference type="SAM" id="SignalP"/>
    </source>
</evidence>
<keyword evidence="4" id="KW-1185">Reference proteome</keyword>